<reference evidence="1" key="1">
    <citation type="submission" date="2024-01" db="EMBL/GenBank/DDBJ databases">
        <title>Complete genome sequence of Mycoplasma gateae strain 3700.</title>
        <authorList>
            <person name="Spergser J."/>
        </authorList>
    </citation>
    <scope>NUCLEOTIDE SEQUENCE [LARGE SCALE GENOMIC DNA]</scope>
    <source>
        <strain evidence="1">3700</strain>
    </source>
</reference>
<proteinExistence type="predicted"/>
<name>A0ABZ2AKG6_9BACT</name>
<gene>
    <name evidence="1" type="ORF">V2E26_03055</name>
</gene>
<accession>A0ABZ2AKG6</accession>
<organism evidence="1 2">
    <name type="scientific">Metamycoplasma gateae</name>
    <dbReference type="NCBI Taxonomy" id="35769"/>
    <lineage>
        <taxon>Bacteria</taxon>
        <taxon>Bacillati</taxon>
        <taxon>Mycoplasmatota</taxon>
        <taxon>Mycoplasmoidales</taxon>
        <taxon>Metamycoplasmataceae</taxon>
        <taxon>Metamycoplasma</taxon>
    </lineage>
</organism>
<evidence type="ECO:0000313" key="2">
    <source>
        <dbReference type="Proteomes" id="UP001431935"/>
    </source>
</evidence>
<protein>
    <recommendedName>
        <fullName evidence="3">Restriction endonuclease</fullName>
    </recommendedName>
</protein>
<dbReference type="RefSeq" id="WP_330463410.1">
    <property type="nucleotide sequence ID" value="NZ_CP143578.1"/>
</dbReference>
<evidence type="ECO:0008006" key="3">
    <source>
        <dbReference type="Google" id="ProtNLM"/>
    </source>
</evidence>
<keyword evidence="2" id="KW-1185">Reference proteome</keyword>
<dbReference type="EMBL" id="CP143578">
    <property type="protein sequence ID" value="WVN21372.1"/>
    <property type="molecule type" value="Genomic_DNA"/>
</dbReference>
<sequence length="189" mass="22486">MYNQNNDGRVDSANNEKITSYLRQNNLYAKIPSIREWYDLLIHSNNDDIYCPINIKLSNLIGNDNLNCKLGIYFALTGSIPNFSNEINWSKFLIKLYNDIKENERDYYFLIINKKNIKDIYYNSLKRIKEFISNGNNLPFQCDWNKNKIKTSRSFEESKQIIMKSFFKSAKNRAKLYFEFCDIFKDIEG</sequence>
<dbReference type="Proteomes" id="UP001431935">
    <property type="component" value="Chromosome"/>
</dbReference>
<evidence type="ECO:0000313" key="1">
    <source>
        <dbReference type="EMBL" id="WVN21372.1"/>
    </source>
</evidence>